<feature type="compositionally biased region" description="Polar residues" evidence="1">
    <location>
        <begin position="356"/>
        <end position="366"/>
    </location>
</feature>
<evidence type="ECO:0000256" key="1">
    <source>
        <dbReference type="SAM" id="MobiDB-lite"/>
    </source>
</evidence>
<dbReference type="RefSeq" id="WP_236863571.1">
    <property type="nucleotide sequence ID" value="NZ_BAABAZ010000004.1"/>
</dbReference>
<comment type="caution">
    <text evidence="2">The sequence shown here is derived from an EMBL/GenBank/DDBJ whole genome shotgun (WGS) entry which is preliminary data.</text>
</comment>
<dbReference type="Proteomes" id="UP001501586">
    <property type="component" value="Unassembled WGS sequence"/>
</dbReference>
<gene>
    <name evidence="2" type="ORF">GCM10022261_10520</name>
</gene>
<keyword evidence="3" id="KW-1185">Reference proteome</keyword>
<dbReference type="EMBL" id="BAABAZ010000004">
    <property type="protein sequence ID" value="GAA4283521.1"/>
    <property type="molecule type" value="Genomic_DNA"/>
</dbReference>
<organism evidence="2 3">
    <name type="scientific">Brevibacterium daeguense</name>
    <dbReference type="NCBI Taxonomy" id="909936"/>
    <lineage>
        <taxon>Bacteria</taxon>
        <taxon>Bacillati</taxon>
        <taxon>Actinomycetota</taxon>
        <taxon>Actinomycetes</taxon>
        <taxon>Micrococcales</taxon>
        <taxon>Brevibacteriaceae</taxon>
        <taxon>Brevibacterium</taxon>
    </lineage>
</organism>
<proteinExistence type="predicted"/>
<accession>A0ABP8EHT5</accession>
<sequence length="393" mass="43104">MKLPWLKSTLENEGPFLSVYLDTTRTDPNAAAELATRWGHLRSQAAEDGAPEAILEEIEESVLRQPSIGGRHGRAILASGTEILIDRVLPVPPHQESAHWGEHPQLLPLLQLTPYAISQLLVEVDRAGADLHLRASEDPSIRKNDDGLGEDATVDGGHDELHKANLGGGGNRAHSGWRQNNYEARVEDSWERNAEAVADTVNRLVMKHKPDMVLLTGDVRALSLLKDELGQEVVARLHEVSGGTRGVSLERASFREELERVTQEYIDARQRELAEELHEKQARDAESLAGAAEVEMALDRGQVDLLIFVPGREPENIETLMRKAIDTDAGIAAVGDEFTSLPEGVGALLRWKDDATPSNSIGSMSGDQRREDAVVPERDDVSPREAEESALRG</sequence>
<feature type="region of interest" description="Disordered" evidence="1">
    <location>
        <begin position="352"/>
        <end position="393"/>
    </location>
</feature>
<reference evidence="3" key="1">
    <citation type="journal article" date="2019" name="Int. J. Syst. Evol. Microbiol.">
        <title>The Global Catalogue of Microorganisms (GCM) 10K type strain sequencing project: providing services to taxonomists for standard genome sequencing and annotation.</title>
        <authorList>
            <consortium name="The Broad Institute Genomics Platform"/>
            <consortium name="The Broad Institute Genome Sequencing Center for Infectious Disease"/>
            <person name="Wu L."/>
            <person name="Ma J."/>
        </authorList>
    </citation>
    <scope>NUCLEOTIDE SEQUENCE [LARGE SCALE GENOMIC DNA]</scope>
    <source>
        <strain evidence="3">JCM 17458</strain>
    </source>
</reference>
<dbReference type="GO" id="GO:0016787">
    <property type="term" value="F:hydrolase activity"/>
    <property type="evidence" value="ECO:0007669"/>
    <property type="project" value="UniProtKB-KW"/>
</dbReference>
<keyword evidence="2" id="KW-0378">Hydrolase</keyword>
<name>A0ABP8EHT5_9MICO</name>
<dbReference type="Pfam" id="PF18844">
    <property type="entry name" value="baeRF_family2"/>
    <property type="match status" value="1"/>
</dbReference>
<protein>
    <submittedName>
        <fullName evidence="2">Vms1/Ankzf1 family peptidyl-tRNA hydrolase</fullName>
    </submittedName>
</protein>
<dbReference type="InterPro" id="IPR040701">
    <property type="entry name" value="Bact_RF_family2"/>
</dbReference>
<feature type="compositionally biased region" description="Basic and acidic residues" evidence="1">
    <location>
        <begin position="367"/>
        <end position="393"/>
    </location>
</feature>
<dbReference type="Gene3D" id="3.30.1330.30">
    <property type="match status" value="1"/>
</dbReference>
<dbReference type="InterPro" id="IPR029064">
    <property type="entry name" value="Ribosomal_eL30-like_sf"/>
</dbReference>
<evidence type="ECO:0000313" key="3">
    <source>
        <dbReference type="Proteomes" id="UP001501586"/>
    </source>
</evidence>
<evidence type="ECO:0000313" key="2">
    <source>
        <dbReference type="EMBL" id="GAA4283521.1"/>
    </source>
</evidence>